<accession>A0A9D1DS10</accession>
<gene>
    <name evidence="1" type="ORF">IAA54_09760</name>
</gene>
<reference evidence="1" key="2">
    <citation type="journal article" date="2021" name="PeerJ">
        <title>Extensive microbial diversity within the chicken gut microbiome revealed by metagenomics and culture.</title>
        <authorList>
            <person name="Gilroy R."/>
            <person name="Ravi A."/>
            <person name="Getino M."/>
            <person name="Pursley I."/>
            <person name="Horton D.L."/>
            <person name="Alikhan N.F."/>
            <person name="Baker D."/>
            <person name="Gharbi K."/>
            <person name="Hall N."/>
            <person name="Watson M."/>
            <person name="Adriaenssens E.M."/>
            <person name="Foster-Nyarko E."/>
            <person name="Jarju S."/>
            <person name="Secka A."/>
            <person name="Antonio M."/>
            <person name="Oren A."/>
            <person name="Chaudhuri R.R."/>
            <person name="La Ragione R."/>
            <person name="Hildebrand F."/>
            <person name="Pallen M.J."/>
        </authorList>
    </citation>
    <scope>NUCLEOTIDE SEQUENCE</scope>
    <source>
        <strain evidence="1">ChiSjej1B19-7085</strain>
    </source>
</reference>
<evidence type="ECO:0000313" key="1">
    <source>
        <dbReference type="EMBL" id="HIR57942.1"/>
    </source>
</evidence>
<sequence length="66" mass="7472">MNYSVFQETLSDRENGQYLTYGIQTGEKVVHDLSTNREAVMRLVNRLNADAAAEAQLPDILEDFLP</sequence>
<comment type="caution">
    <text evidence="1">The sequence shown here is derived from an EMBL/GenBank/DDBJ whole genome shotgun (WGS) entry which is preliminary data.</text>
</comment>
<evidence type="ECO:0000313" key="2">
    <source>
        <dbReference type="Proteomes" id="UP000886785"/>
    </source>
</evidence>
<protein>
    <submittedName>
        <fullName evidence="1">Uncharacterized protein</fullName>
    </submittedName>
</protein>
<organism evidence="1 2">
    <name type="scientific">Candidatus Gallacutalibacter pullicola</name>
    <dbReference type="NCBI Taxonomy" id="2840830"/>
    <lineage>
        <taxon>Bacteria</taxon>
        <taxon>Bacillati</taxon>
        <taxon>Bacillota</taxon>
        <taxon>Clostridia</taxon>
        <taxon>Eubacteriales</taxon>
        <taxon>Candidatus Gallacutalibacter</taxon>
    </lineage>
</organism>
<reference evidence="1" key="1">
    <citation type="submission" date="2020-10" db="EMBL/GenBank/DDBJ databases">
        <authorList>
            <person name="Gilroy R."/>
        </authorList>
    </citation>
    <scope>NUCLEOTIDE SEQUENCE</scope>
    <source>
        <strain evidence="1">ChiSjej1B19-7085</strain>
    </source>
</reference>
<dbReference type="EMBL" id="DVHF01000119">
    <property type="protein sequence ID" value="HIR57942.1"/>
    <property type="molecule type" value="Genomic_DNA"/>
</dbReference>
<proteinExistence type="predicted"/>
<name>A0A9D1DS10_9FIRM</name>
<dbReference type="AlphaFoldDB" id="A0A9D1DS10"/>
<dbReference type="Proteomes" id="UP000886785">
    <property type="component" value="Unassembled WGS sequence"/>
</dbReference>